<dbReference type="SUPFAM" id="SSF142906">
    <property type="entry name" value="YjbR-like"/>
    <property type="match status" value="1"/>
</dbReference>
<dbReference type="PANTHER" id="PTHR35145:SF3">
    <property type="entry name" value="CYTOPLASMIC PROTEIN"/>
    <property type="match status" value="1"/>
</dbReference>
<protein>
    <recommendedName>
        <fullName evidence="3">MmcQ-like protein</fullName>
    </recommendedName>
</protein>
<evidence type="ECO:0000313" key="1">
    <source>
        <dbReference type="EMBL" id="AVF36806.1"/>
    </source>
</evidence>
<dbReference type="RefSeq" id="WP_104924182.1">
    <property type="nucleotide sequence ID" value="NZ_CP019062.1"/>
</dbReference>
<organism evidence="1 2">
    <name type="scientific">Rahnella sikkimica</name>
    <dbReference type="NCBI Taxonomy" id="1805933"/>
    <lineage>
        <taxon>Bacteria</taxon>
        <taxon>Pseudomonadati</taxon>
        <taxon>Pseudomonadota</taxon>
        <taxon>Gammaproteobacteria</taxon>
        <taxon>Enterobacterales</taxon>
        <taxon>Yersiniaceae</taxon>
        <taxon>Rahnella</taxon>
    </lineage>
</organism>
<gene>
    <name evidence="1" type="ORF">BV494_18635</name>
</gene>
<keyword evidence="2" id="KW-1185">Reference proteome</keyword>
<dbReference type="InterPro" id="IPR038056">
    <property type="entry name" value="YjbR-like_sf"/>
</dbReference>
<reference evidence="2" key="1">
    <citation type="submission" date="2017-01" db="EMBL/GenBank/DDBJ databases">
        <title>Genome sequence of Rouxiella sp. ERMR1:05.</title>
        <authorList>
            <person name="Kumar R."/>
            <person name="Singh D."/>
            <person name="Kumar S."/>
        </authorList>
    </citation>
    <scope>NUCLEOTIDE SEQUENCE [LARGE SCALE GENOMIC DNA]</scope>
    <source>
        <strain evidence="2">ERMR1:05</strain>
    </source>
</reference>
<evidence type="ECO:0000313" key="2">
    <source>
        <dbReference type="Proteomes" id="UP000239197"/>
    </source>
</evidence>
<dbReference type="OrthoDB" id="3194910at2"/>
<accession>A0A2L1UV27</accession>
<dbReference type="Gene3D" id="3.90.1150.30">
    <property type="match status" value="1"/>
</dbReference>
<dbReference type="Proteomes" id="UP000239197">
    <property type="component" value="Chromosome"/>
</dbReference>
<dbReference type="Pfam" id="PF04237">
    <property type="entry name" value="YjbR"/>
    <property type="match status" value="1"/>
</dbReference>
<dbReference type="InterPro" id="IPR007351">
    <property type="entry name" value="YjbR"/>
</dbReference>
<evidence type="ECO:0008006" key="3">
    <source>
        <dbReference type="Google" id="ProtNLM"/>
    </source>
</evidence>
<dbReference type="PANTHER" id="PTHR35145">
    <property type="entry name" value="CYTOPLASMIC PROTEIN-RELATED"/>
    <property type="match status" value="1"/>
</dbReference>
<dbReference type="EMBL" id="CP019062">
    <property type="protein sequence ID" value="AVF36806.1"/>
    <property type="molecule type" value="Genomic_DNA"/>
</dbReference>
<sequence length="117" mass="12724">MTSSELLDYCLGKPGAEQSTENQSGADQIKVGGVMFAMFCDCQGFEAVSLKTSLEMAGKLRAEHTCILPGENLNKAHWNTVVLDGSLPDSQFYSLIDSSYKMVVSALPENTRHEFGV</sequence>
<dbReference type="KEGG" id="rox:BV494_18635"/>
<dbReference type="AlphaFoldDB" id="A0A2L1UV27"/>
<name>A0A2L1UV27_9GAMM</name>
<proteinExistence type="predicted"/>
<dbReference type="InterPro" id="IPR058532">
    <property type="entry name" value="YjbR/MT2646/Rv2570-like"/>
</dbReference>